<gene>
    <name evidence="2" type="ORF">JOF46_002707</name>
</gene>
<reference evidence="2 3" key="1">
    <citation type="submission" date="2021-03" db="EMBL/GenBank/DDBJ databases">
        <title>Sequencing the genomes of 1000 actinobacteria strains.</title>
        <authorList>
            <person name="Klenk H.-P."/>
        </authorList>
    </citation>
    <scope>NUCLEOTIDE SEQUENCE [LARGE SCALE GENOMIC DNA]</scope>
    <source>
        <strain evidence="2 3">DSM 15454</strain>
    </source>
</reference>
<evidence type="ECO:0000256" key="1">
    <source>
        <dbReference type="SAM" id="SignalP"/>
    </source>
</evidence>
<organism evidence="2 3">
    <name type="scientific">Paeniglutamicibacter psychrophenolicus</name>
    <dbReference type="NCBI Taxonomy" id="257454"/>
    <lineage>
        <taxon>Bacteria</taxon>
        <taxon>Bacillati</taxon>
        <taxon>Actinomycetota</taxon>
        <taxon>Actinomycetes</taxon>
        <taxon>Micrococcales</taxon>
        <taxon>Micrococcaceae</taxon>
        <taxon>Paeniglutamicibacter</taxon>
    </lineage>
</organism>
<evidence type="ECO:0008006" key="4">
    <source>
        <dbReference type="Google" id="ProtNLM"/>
    </source>
</evidence>
<feature type="signal peptide" evidence="1">
    <location>
        <begin position="1"/>
        <end position="23"/>
    </location>
</feature>
<accession>A0ABS4WF00</accession>
<sequence>MKFFRTKYVASAALLTIGALSFAGCSAASPEPSSSGPEPGFDSSERLQIGTAEQPMVWDRSLVEAVDTLDEVATGATLAVVAVAEGSKVETISDVPFTVTSVKVKEVVHGKPSASILKIRQFGDEFNEDSQASTILSQGKTYLLSLTPFELEPGVDTGQWVLVGGVSSWEEKASGKFVNDADSPLPTVISKKQFLDSMN</sequence>
<proteinExistence type="predicted"/>
<keyword evidence="1" id="KW-0732">Signal</keyword>
<name>A0ABS4WF00_9MICC</name>
<dbReference type="PROSITE" id="PS51257">
    <property type="entry name" value="PROKAR_LIPOPROTEIN"/>
    <property type="match status" value="1"/>
</dbReference>
<dbReference type="EMBL" id="JAGIOE010000001">
    <property type="protein sequence ID" value="MBP2374795.1"/>
    <property type="molecule type" value="Genomic_DNA"/>
</dbReference>
<keyword evidence="3" id="KW-1185">Reference proteome</keyword>
<comment type="caution">
    <text evidence="2">The sequence shown here is derived from an EMBL/GenBank/DDBJ whole genome shotgun (WGS) entry which is preliminary data.</text>
</comment>
<feature type="chain" id="PRO_5046897823" description="DUF4352 domain-containing protein" evidence="1">
    <location>
        <begin position="24"/>
        <end position="199"/>
    </location>
</feature>
<evidence type="ECO:0000313" key="3">
    <source>
        <dbReference type="Proteomes" id="UP000766570"/>
    </source>
</evidence>
<dbReference type="Proteomes" id="UP000766570">
    <property type="component" value="Unassembled WGS sequence"/>
</dbReference>
<evidence type="ECO:0000313" key="2">
    <source>
        <dbReference type="EMBL" id="MBP2374795.1"/>
    </source>
</evidence>
<dbReference type="RefSeq" id="WP_209907900.1">
    <property type="nucleotide sequence ID" value="NZ_BAAAMI010000017.1"/>
</dbReference>
<protein>
    <recommendedName>
        <fullName evidence="4">DUF4352 domain-containing protein</fullName>
    </recommendedName>
</protein>